<reference evidence="3" key="1">
    <citation type="journal article" date="2015" name="PLoS Genet.">
        <title>Genome Sequence and Transcriptome Analyses of Chrysochromulina tobin: Metabolic Tools for Enhanced Algal Fitness in the Prominent Order Prymnesiales (Haptophyceae).</title>
        <authorList>
            <person name="Hovde B.T."/>
            <person name="Deodato C.R."/>
            <person name="Hunsperger H.M."/>
            <person name="Ryken S.A."/>
            <person name="Yost W."/>
            <person name="Jha R.K."/>
            <person name="Patterson J."/>
            <person name="Monnat R.J. Jr."/>
            <person name="Barlow S.B."/>
            <person name="Starkenburg S.R."/>
            <person name="Cattolico R.A."/>
        </authorList>
    </citation>
    <scope>NUCLEOTIDE SEQUENCE</scope>
    <source>
        <strain evidence="3">CCMP291</strain>
    </source>
</reference>
<organism evidence="2 3">
    <name type="scientific">Chrysochromulina tobinii</name>
    <dbReference type="NCBI Taxonomy" id="1460289"/>
    <lineage>
        <taxon>Eukaryota</taxon>
        <taxon>Haptista</taxon>
        <taxon>Haptophyta</taxon>
        <taxon>Prymnesiophyceae</taxon>
        <taxon>Prymnesiales</taxon>
        <taxon>Chrysochromulinaceae</taxon>
        <taxon>Chrysochromulina</taxon>
    </lineage>
</organism>
<accession>A0A0M0K5B6</accession>
<dbReference type="EMBL" id="JWZX01001359">
    <property type="protein sequence ID" value="KOO33989.1"/>
    <property type="molecule type" value="Genomic_DNA"/>
</dbReference>
<dbReference type="GO" id="GO:0016787">
    <property type="term" value="F:hydrolase activity"/>
    <property type="evidence" value="ECO:0007669"/>
    <property type="project" value="UniProtKB-KW"/>
</dbReference>
<evidence type="ECO:0000313" key="2">
    <source>
        <dbReference type="EMBL" id="KOO33989.1"/>
    </source>
</evidence>
<dbReference type="AlphaFoldDB" id="A0A0M0K5B6"/>
<dbReference type="Proteomes" id="UP000037460">
    <property type="component" value="Unassembled WGS sequence"/>
</dbReference>
<evidence type="ECO:0000256" key="1">
    <source>
        <dbReference type="ARBA" id="ARBA00022801"/>
    </source>
</evidence>
<comment type="caution">
    <text evidence="2">The sequence shown here is derived from an EMBL/GenBank/DDBJ whole genome shotgun (WGS) entry which is preliminary data.</text>
</comment>
<name>A0A0M0K5B6_9EUKA</name>
<keyword evidence="1" id="KW-0378">Hydrolase</keyword>
<sequence length="1122" mass="121421">MTILRLLARQTRLPGATDNTRFGEGRASPRSFLTHHVANISTAMKPPTPKVASVVLTFTQAHRGRHKEMITLFAATPPHPQELLAAREIRRYIFCSTGVLSNISLRGCGDAILDEARGNVVLLTAACARKARGPEDATLRAVSNLEGEALLVHHSVERNPFVVGGGSALGLLYGAYHFAEIALGVHFGIGGDICVQRIWAGYLADASRALRERGGVRAPRFATRGLNPFHDFFEGPDLWEKGNYKIYGAQMAKLRLNVLVLHNYNDYQEEGAVYGAGYAEPTVWLGPPSDVDGLGHVHSSYANGTMPISWASTCISKDGAPPVPTGSFVSGAALLFGTPCVQERWQPLSAAVDTVEAHVAAFNDASSLFGEVFPPLRARGVKSAIGSEVPSAPPKVFNTTLVYLNAFRAPSDSLLTSGYYACEYSTKCDWMCGTIAQGRRLACAPEFDYQEPYLHHNVQGWVLANQAAGTLPLATYYNGSKASPGNTLLCVEEEEGSRCNYMPCCNYVRVRAEGYVYPPSVRQDALPEGINLGTDLYPLRLWRCNATSLDHGRARGDPQPCDPASGDMMATSSPLLEQDAAAMGYVPCAHIGQVFRHRPRAWLQSTYEGALSRATRAFQLDYFWLWTQEVWNARDPFGSHGNASWAAVGSDAVQTAVDDFLALDGARHALGLSDSLGLVTGGWTLGPRQQRAYFDSVLPQGWALASLDELLGTVDVEPEYANVTRHPSIVMPWLEDDPHLGVSQLWVSRTLAHLEQGAVLGATGAVPITWRMEAIAPTLYAASRASWEANLTARQVWQDWSTGEFGLTSKAHADAFATAWLDLEGIEGTLTFAGCPGTVQFCSDGAAIDDVERRVLSLLLLAPLVSPSPEHADRWRKWSSLLTYTVAAARAACVADEYKGFAAQARALPPSDERRALANDTLLPLKQRMVAAATNLTTLLLEATDGPGEMGMLATLHLSVLFLEASDSGFGENLLNQSAANELEIWLGGALPPSARLPAPGFRGTERIVCLEPRSTADFAEMMQLSVSILSVPQPVPLRVSVTAFHRPLGQGKWIPVPMSVHGTQGQVYRVSLPVDAHGGEDFEYYIRADLVEGTSLYWPPGAPERTQTVVVMGGPEAPKMS</sequence>
<dbReference type="Gene3D" id="3.30.379.10">
    <property type="entry name" value="Chitobiase/beta-hexosaminidase domain 2-like"/>
    <property type="match status" value="1"/>
</dbReference>
<dbReference type="InterPro" id="IPR029018">
    <property type="entry name" value="Hex-like_dom2"/>
</dbReference>
<keyword evidence="3" id="KW-1185">Reference proteome</keyword>
<gene>
    <name evidence="2" type="ORF">Ctob_010146</name>
</gene>
<evidence type="ECO:0000313" key="3">
    <source>
        <dbReference type="Proteomes" id="UP000037460"/>
    </source>
</evidence>
<proteinExistence type="predicted"/>
<protein>
    <submittedName>
        <fullName evidence="2">Uncharacterized protein</fullName>
    </submittedName>
</protein>